<reference evidence="5 6" key="1">
    <citation type="submission" date="2008-11" db="EMBL/GenBank/DDBJ databases">
        <title>Draft genome sequence of Bacteroides pectinophilus (ATCC 43243).</title>
        <authorList>
            <person name="Sudarsanam P."/>
            <person name="Ley R."/>
            <person name="Guruge J."/>
            <person name="Turnbaugh P.J."/>
            <person name="Mahowald M."/>
            <person name="Liep D."/>
            <person name="Gordon J."/>
        </authorList>
    </citation>
    <scope>NUCLEOTIDE SEQUENCE [LARGE SCALE GENOMIC DNA]</scope>
    <source>
        <strain evidence="5 6">ATCC 43243</strain>
    </source>
</reference>
<dbReference type="FunFam" id="3.10.580.10:FF:000002">
    <property type="entry name" value="Magnesium/cobalt efflux protein CorC"/>
    <property type="match status" value="1"/>
</dbReference>
<dbReference type="SUPFAM" id="SSF54631">
    <property type="entry name" value="CBS-domain pair"/>
    <property type="match status" value="1"/>
</dbReference>
<feature type="domain" description="CBS" evidence="4">
    <location>
        <begin position="86"/>
        <end position="149"/>
    </location>
</feature>
<dbReference type="InterPro" id="IPR016169">
    <property type="entry name" value="FAD-bd_PCMH_sub2"/>
</dbReference>
<comment type="caution">
    <text evidence="5">The sequence shown here is derived from an EMBL/GenBank/DDBJ whole genome shotgun (WGS) entry which is preliminary data.</text>
</comment>
<feature type="domain" description="CBS" evidence="4">
    <location>
        <begin position="156"/>
        <end position="213"/>
    </location>
</feature>
<keyword evidence="1" id="KW-0677">Repeat</keyword>
<dbReference type="GO" id="GO:0050660">
    <property type="term" value="F:flavin adenine dinucleotide binding"/>
    <property type="evidence" value="ECO:0007669"/>
    <property type="project" value="InterPro"/>
</dbReference>
<dbReference type="eggNOG" id="COG1253">
    <property type="taxonomic scope" value="Bacteria"/>
</dbReference>
<keyword evidence="2 3" id="KW-0129">CBS domain</keyword>
<dbReference type="SMART" id="SM01091">
    <property type="entry name" value="CorC_HlyC"/>
    <property type="match status" value="1"/>
</dbReference>
<evidence type="ECO:0000313" key="6">
    <source>
        <dbReference type="Proteomes" id="UP000003136"/>
    </source>
</evidence>
<dbReference type="GO" id="GO:0005886">
    <property type="term" value="C:plasma membrane"/>
    <property type="evidence" value="ECO:0007669"/>
    <property type="project" value="TreeGrafter"/>
</dbReference>
<dbReference type="EMBL" id="ABVQ01000035">
    <property type="protein sequence ID" value="EEC58020.1"/>
    <property type="molecule type" value="Genomic_DNA"/>
</dbReference>
<dbReference type="InterPro" id="IPR005170">
    <property type="entry name" value="Transptr-assoc_dom"/>
</dbReference>
<dbReference type="CDD" id="cd04590">
    <property type="entry name" value="CBS_pair_CorC_HlyC_assoc"/>
    <property type="match status" value="1"/>
</dbReference>
<organism evidence="5 6">
    <name type="scientific">[Bacteroides] pectinophilus ATCC 43243</name>
    <dbReference type="NCBI Taxonomy" id="483218"/>
    <lineage>
        <taxon>Bacteria</taxon>
        <taxon>Bacillati</taxon>
        <taxon>Bacillota</taxon>
        <taxon>Clostridia</taxon>
        <taxon>Eubacteriales</taxon>
    </lineage>
</organism>
<reference evidence="5 6" key="2">
    <citation type="submission" date="2008-11" db="EMBL/GenBank/DDBJ databases">
        <authorList>
            <person name="Fulton L."/>
            <person name="Clifton S."/>
            <person name="Fulton B."/>
            <person name="Xu J."/>
            <person name="Minx P."/>
            <person name="Pepin K.H."/>
            <person name="Johnson M."/>
            <person name="Bhonagiri V."/>
            <person name="Nash W.E."/>
            <person name="Mardis E.R."/>
            <person name="Wilson R.K."/>
        </authorList>
    </citation>
    <scope>NUCLEOTIDE SEQUENCE [LARGE SCALE GENOMIC DNA]</scope>
    <source>
        <strain evidence="5 6">ATCC 43243</strain>
    </source>
</reference>
<evidence type="ECO:0000313" key="5">
    <source>
        <dbReference type="EMBL" id="EEC58020.1"/>
    </source>
</evidence>
<evidence type="ECO:0000256" key="2">
    <source>
        <dbReference type="ARBA" id="ARBA00023122"/>
    </source>
</evidence>
<dbReference type="InterPro" id="IPR036318">
    <property type="entry name" value="FAD-bd_PCMH-like_sf"/>
</dbReference>
<dbReference type="PANTHER" id="PTHR22777:SF17">
    <property type="entry name" value="UPF0053 PROTEIN SLL0260"/>
    <property type="match status" value="1"/>
</dbReference>
<dbReference type="SUPFAM" id="SSF56176">
    <property type="entry name" value="FAD-binding/transporter-associated domain-like"/>
    <property type="match status" value="1"/>
</dbReference>
<dbReference type="Pfam" id="PF03471">
    <property type="entry name" value="CorC_HlyC"/>
    <property type="match status" value="1"/>
</dbReference>
<dbReference type="Gene3D" id="3.10.580.10">
    <property type="entry name" value="CBS-domain"/>
    <property type="match status" value="1"/>
</dbReference>
<proteinExistence type="predicted"/>
<dbReference type="InterPro" id="IPR046342">
    <property type="entry name" value="CBS_dom_sf"/>
</dbReference>
<dbReference type="SMART" id="SM00116">
    <property type="entry name" value="CBS"/>
    <property type="match status" value="2"/>
</dbReference>
<keyword evidence="6" id="KW-1185">Reference proteome</keyword>
<dbReference type="HOGENOM" id="CLU_015237_3_0_9"/>
<evidence type="ECO:0000256" key="3">
    <source>
        <dbReference type="PROSITE-ProRule" id="PRU00703"/>
    </source>
</evidence>
<dbReference type="Pfam" id="PF00571">
    <property type="entry name" value="CBS"/>
    <property type="match status" value="2"/>
</dbReference>
<evidence type="ECO:0000259" key="4">
    <source>
        <dbReference type="PROSITE" id="PS51371"/>
    </source>
</evidence>
<name>B7AQP8_9FIRM</name>
<sequence>MKCLKKNDTINLILFFNSTNGGSVLGAKEPGQSFLDKIFRKKDDNVTDEIKNIVQEGHQQGELLDSEAEMITNIIEFGDKEAHDIMTHRKNIVAIDADTTIKDCFEFVLGENYSRFPVYEGDIDHIIGVMHLRDLLKIYADSYKRNHTIYELKDEMLFDPHFIPETRNINALFKSMQSEKVHMAVVVDEYGQTTGIVTMEDILEEIVGNIMDEYDVEEQYIVRDSDGSYIMDGYTQLDDIEDMLNISFADEDSDTLSGFIISRMEHLPEDNEQFEVWYSGYRFSVLEVDNKRVKKVRVTYEPHDEEGEEE</sequence>
<gene>
    <name evidence="5" type="ORF">BACPEC_01005</name>
</gene>
<dbReference type="InterPro" id="IPR000644">
    <property type="entry name" value="CBS_dom"/>
</dbReference>
<dbReference type="Proteomes" id="UP000003136">
    <property type="component" value="Unassembled WGS sequence"/>
</dbReference>
<dbReference type="STRING" id="483218.BACPEC_01005"/>
<dbReference type="InterPro" id="IPR044751">
    <property type="entry name" value="Ion_transp-like_CBS"/>
</dbReference>
<dbReference type="Gene3D" id="3.30.465.10">
    <property type="match status" value="1"/>
</dbReference>
<protein>
    <recommendedName>
        <fullName evidence="4">CBS domain-containing protein</fullName>
    </recommendedName>
</protein>
<dbReference type="PANTHER" id="PTHR22777">
    <property type="entry name" value="HEMOLYSIN-RELATED"/>
    <property type="match status" value="1"/>
</dbReference>
<dbReference type="PROSITE" id="PS51371">
    <property type="entry name" value="CBS"/>
    <property type="match status" value="2"/>
</dbReference>
<accession>B7AQP8</accession>
<evidence type="ECO:0000256" key="1">
    <source>
        <dbReference type="ARBA" id="ARBA00022737"/>
    </source>
</evidence>
<dbReference type="AlphaFoldDB" id="B7AQP8"/>